<comment type="caution">
    <text evidence="1">The sequence shown here is derived from an EMBL/GenBank/DDBJ whole genome shotgun (WGS) entry which is preliminary data.</text>
</comment>
<dbReference type="EMBL" id="PCTR01000117">
    <property type="protein sequence ID" value="PIP85515.1"/>
    <property type="molecule type" value="Genomic_DNA"/>
</dbReference>
<gene>
    <name evidence="1" type="ORF">COW83_03790</name>
</gene>
<protein>
    <submittedName>
        <fullName evidence="1">Type II toxin-antitoxin system mRNA interferase toxin, RelE/StbE family</fullName>
    </submittedName>
</protein>
<proteinExistence type="predicted"/>
<evidence type="ECO:0000313" key="1">
    <source>
        <dbReference type="EMBL" id="PIP85515.1"/>
    </source>
</evidence>
<dbReference type="SUPFAM" id="SSF143011">
    <property type="entry name" value="RelE-like"/>
    <property type="match status" value="1"/>
</dbReference>
<dbReference type="Gene3D" id="3.30.2310.20">
    <property type="entry name" value="RelE-like"/>
    <property type="match status" value="1"/>
</dbReference>
<accession>A0A2H0DTK8</accession>
<dbReference type="AlphaFoldDB" id="A0A2H0DTK8"/>
<name>A0A2H0DTK8_9BACT</name>
<sequence>MEIEYPKRFLKAVRNLPLSEQLLLSQKIEIFKNNPQDPKLKTHQLTGKLKHIHSFSLTHSKRVLFVINDSKYIFIAVGSHDQVYR</sequence>
<dbReference type="Proteomes" id="UP000231136">
    <property type="component" value="Unassembled WGS sequence"/>
</dbReference>
<organism evidence="1 2">
    <name type="scientific">Candidatus Collierbacteria bacterium CG22_combo_CG10-13_8_21_14_all_43_12</name>
    <dbReference type="NCBI Taxonomy" id="1974537"/>
    <lineage>
        <taxon>Bacteria</taxon>
        <taxon>Candidatus Collieribacteriota</taxon>
    </lineage>
</organism>
<reference evidence="1 2" key="1">
    <citation type="submission" date="2017-09" db="EMBL/GenBank/DDBJ databases">
        <title>Depth-based differentiation of microbial function through sediment-hosted aquifers and enrichment of novel symbionts in the deep terrestrial subsurface.</title>
        <authorList>
            <person name="Probst A.J."/>
            <person name="Ladd B."/>
            <person name="Jarett J.K."/>
            <person name="Geller-Mcgrath D.E."/>
            <person name="Sieber C.M."/>
            <person name="Emerson J.B."/>
            <person name="Anantharaman K."/>
            <person name="Thomas B.C."/>
            <person name="Malmstrom R."/>
            <person name="Stieglmeier M."/>
            <person name="Klingl A."/>
            <person name="Woyke T."/>
            <person name="Ryan C.M."/>
            <person name="Banfield J.F."/>
        </authorList>
    </citation>
    <scope>NUCLEOTIDE SEQUENCE [LARGE SCALE GENOMIC DNA]</scope>
    <source>
        <strain evidence="1">CG22_combo_CG10-13_8_21_14_all_43_12</strain>
    </source>
</reference>
<dbReference type="InterPro" id="IPR035093">
    <property type="entry name" value="RelE/ParE_toxin_dom_sf"/>
</dbReference>
<evidence type="ECO:0000313" key="2">
    <source>
        <dbReference type="Proteomes" id="UP000231136"/>
    </source>
</evidence>